<sequence>MTLYETLPRRRRQDEALRMIYPSCLKAALVLSHLFAVSFATVYPYDYSSLSCPSGLSTLLTPTYGEQGTIFTVCSSIEINAPPSLVRDAVLGFSSYSQWNSFVISVSLPSNVTKTPGQDYAGMPMVFTTSGLVAGFNTTSNEILTVVDYEGVGDDGKSYLLVAWRYDDGLAGVGARAEHPVVITDLGNSSSRVVSWETYYVGLETVLIALLKSNLQSQFDAQSADLKAYVEGLS</sequence>
<evidence type="ECO:0000313" key="1">
    <source>
        <dbReference type="EMBL" id="KAJ8131388.1"/>
    </source>
</evidence>
<name>A0ACC2JV43_9PEZI</name>
<keyword evidence="2" id="KW-1185">Reference proteome</keyword>
<reference evidence="1" key="1">
    <citation type="submission" date="2022-12" db="EMBL/GenBank/DDBJ databases">
        <title>Genome Sequence of Lasiodiplodia mahajangana.</title>
        <authorList>
            <person name="Buettner E."/>
        </authorList>
    </citation>
    <scope>NUCLEOTIDE SEQUENCE</scope>
    <source>
        <strain evidence="1">VT137</strain>
    </source>
</reference>
<organism evidence="1 2">
    <name type="scientific">Lasiodiplodia mahajangana</name>
    <dbReference type="NCBI Taxonomy" id="1108764"/>
    <lineage>
        <taxon>Eukaryota</taxon>
        <taxon>Fungi</taxon>
        <taxon>Dikarya</taxon>
        <taxon>Ascomycota</taxon>
        <taxon>Pezizomycotina</taxon>
        <taxon>Dothideomycetes</taxon>
        <taxon>Dothideomycetes incertae sedis</taxon>
        <taxon>Botryosphaeriales</taxon>
        <taxon>Botryosphaeriaceae</taxon>
        <taxon>Lasiodiplodia</taxon>
    </lineage>
</organism>
<comment type="caution">
    <text evidence="1">The sequence shown here is derived from an EMBL/GenBank/DDBJ whole genome shotgun (WGS) entry which is preliminary data.</text>
</comment>
<protein>
    <submittedName>
        <fullName evidence="1">Uncharacterized protein</fullName>
    </submittedName>
</protein>
<gene>
    <name evidence="1" type="ORF">O1611_g2239</name>
</gene>
<evidence type="ECO:0000313" key="2">
    <source>
        <dbReference type="Proteomes" id="UP001153332"/>
    </source>
</evidence>
<dbReference type="Proteomes" id="UP001153332">
    <property type="component" value="Unassembled WGS sequence"/>
</dbReference>
<dbReference type="EMBL" id="JAPUUL010000301">
    <property type="protein sequence ID" value="KAJ8131388.1"/>
    <property type="molecule type" value="Genomic_DNA"/>
</dbReference>
<proteinExistence type="predicted"/>
<accession>A0ACC2JV43</accession>